<evidence type="ECO:0000256" key="1">
    <source>
        <dbReference type="ARBA" id="ARBA00022679"/>
    </source>
</evidence>
<keyword evidence="3" id="KW-0812">Transmembrane</keyword>
<proteinExistence type="inferred from homology"/>
<dbReference type="InterPro" id="IPR048254">
    <property type="entry name" value="CDP_ALCOHOL_P_TRANSF_CS"/>
</dbReference>
<dbReference type="Pfam" id="PF01066">
    <property type="entry name" value="CDP-OH_P_transf"/>
    <property type="match status" value="1"/>
</dbReference>
<comment type="similarity">
    <text evidence="2">Belongs to the CDP-alcohol phosphatidyltransferase class-I family.</text>
</comment>
<feature type="transmembrane region" description="Helical" evidence="3">
    <location>
        <begin position="157"/>
        <end position="190"/>
    </location>
</feature>
<dbReference type="Proteomes" id="UP000662939">
    <property type="component" value="Chromosome"/>
</dbReference>
<name>A0A895XR19_9ACTN</name>
<keyword evidence="1 2" id="KW-0808">Transferase</keyword>
<dbReference type="RefSeq" id="WP_213170027.1">
    <property type="nucleotide sequence ID" value="NZ_CP070496.1"/>
</dbReference>
<evidence type="ECO:0000256" key="3">
    <source>
        <dbReference type="SAM" id="Phobius"/>
    </source>
</evidence>
<dbReference type="KEGG" id="nav:JQS30_09350"/>
<evidence type="ECO:0000313" key="4">
    <source>
        <dbReference type="EMBL" id="QSB04028.1"/>
    </source>
</evidence>
<keyword evidence="3" id="KW-0472">Membrane</keyword>
<keyword evidence="5" id="KW-1185">Reference proteome</keyword>
<dbReference type="Gene3D" id="1.20.120.1760">
    <property type="match status" value="1"/>
</dbReference>
<dbReference type="GO" id="GO:0008654">
    <property type="term" value="P:phospholipid biosynthetic process"/>
    <property type="evidence" value="ECO:0007669"/>
    <property type="project" value="InterPro"/>
</dbReference>
<dbReference type="EMBL" id="CP070496">
    <property type="protein sequence ID" value="QSB04028.1"/>
    <property type="molecule type" value="Genomic_DNA"/>
</dbReference>
<gene>
    <name evidence="4" type="ORF">JQS30_09350</name>
</gene>
<reference evidence="4" key="1">
    <citation type="submission" date="2021-02" db="EMBL/GenBank/DDBJ databases">
        <title>Natronoglycomyces albus gen. nov., sp. nov, a haloalkaliphilic actinobacterium from a soda solonchak soil.</title>
        <authorList>
            <person name="Sorokin D.Y."/>
            <person name="Khijniak T.V."/>
            <person name="Zakharycheva A.P."/>
            <person name="Boueva O.V."/>
            <person name="Ariskina E.V."/>
            <person name="Hahnke R.L."/>
            <person name="Bunk B."/>
            <person name="Sproer C."/>
            <person name="Schumann P."/>
            <person name="Evtushenko L.I."/>
            <person name="Kublanov I.V."/>
        </authorList>
    </citation>
    <scope>NUCLEOTIDE SEQUENCE</scope>
    <source>
        <strain evidence="4">DSM 106290</strain>
    </source>
</reference>
<organism evidence="4 5">
    <name type="scientific">Natronoglycomyces albus</name>
    <dbReference type="NCBI Taxonomy" id="2811108"/>
    <lineage>
        <taxon>Bacteria</taxon>
        <taxon>Bacillati</taxon>
        <taxon>Actinomycetota</taxon>
        <taxon>Actinomycetes</taxon>
        <taxon>Glycomycetales</taxon>
        <taxon>Glycomycetaceae</taxon>
        <taxon>Natronoglycomyces</taxon>
    </lineage>
</organism>
<dbReference type="AlphaFoldDB" id="A0A895XR19"/>
<feature type="transmembrane region" description="Helical" evidence="3">
    <location>
        <begin position="54"/>
        <end position="71"/>
    </location>
</feature>
<dbReference type="InterPro" id="IPR000462">
    <property type="entry name" value="CDP-OH_P_trans"/>
</dbReference>
<accession>A0A895XR19</accession>
<protein>
    <submittedName>
        <fullName evidence="4">CDP-alcohol phosphatidyltransferase family protein</fullName>
    </submittedName>
</protein>
<dbReference type="InterPro" id="IPR043130">
    <property type="entry name" value="CDP-OH_PTrfase_TM_dom"/>
</dbReference>
<dbReference type="GO" id="GO:0016020">
    <property type="term" value="C:membrane"/>
    <property type="evidence" value="ECO:0007669"/>
    <property type="project" value="InterPro"/>
</dbReference>
<evidence type="ECO:0000313" key="5">
    <source>
        <dbReference type="Proteomes" id="UP000662939"/>
    </source>
</evidence>
<dbReference type="PROSITE" id="PS00379">
    <property type="entry name" value="CDP_ALCOHOL_P_TRANSF"/>
    <property type="match status" value="1"/>
</dbReference>
<dbReference type="GO" id="GO:0016780">
    <property type="term" value="F:phosphotransferase activity, for other substituted phosphate groups"/>
    <property type="evidence" value="ECO:0007669"/>
    <property type="project" value="InterPro"/>
</dbReference>
<dbReference type="NCBIfam" id="NF045883">
    <property type="entry name" value="PIPSynth"/>
    <property type="match status" value="1"/>
</dbReference>
<sequence length="202" mass="21799">MAKFLRTQGRSWLRIFLDSIARRCVALGISANAVTLACTFVVVTASVVLIPQGYWVWAFFILLVACLGDILDGSIARIQGGGSKFGALLDSVCDRIADGAILGAVAFWFALQDRYIEMAVALACLVTSEVVSYVKARAEGLGATCDVGYVERLERLILIGLAGLLEIFGVPFGMLIVLSLLAALSFATIVQRLLHTRDQLRN</sequence>
<evidence type="ECO:0000256" key="2">
    <source>
        <dbReference type="RuleBase" id="RU003750"/>
    </source>
</evidence>
<keyword evidence="3" id="KW-1133">Transmembrane helix</keyword>
<feature type="transmembrane region" description="Helical" evidence="3">
    <location>
        <begin position="20"/>
        <end position="48"/>
    </location>
</feature>